<organism evidence="1 2">
    <name type="scientific">Ambispora leptoticha</name>
    <dbReference type="NCBI Taxonomy" id="144679"/>
    <lineage>
        <taxon>Eukaryota</taxon>
        <taxon>Fungi</taxon>
        <taxon>Fungi incertae sedis</taxon>
        <taxon>Mucoromycota</taxon>
        <taxon>Glomeromycotina</taxon>
        <taxon>Glomeromycetes</taxon>
        <taxon>Archaeosporales</taxon>
        <taxon>Ambisporaceae</taxon>
        <taxon>Ambispora</taxon>
    </lineage>
</organism>
<protein>
    <submittedName>
        <fullName evidence="1">6410_t:CDS:1</fullName>
    </submittedName>
</protein>
<dbReference type="OrthoDB" id="2445879at2759"/>
<proteinExistence type="predicted"/>
<evidence type="ECO:0000313" key="2">
    <source>
        <dbReference type="Proteomes" id="UP000789508"/>
    </source>
</evidence>
<keyword evidence="2" id="KW-1185">Reference proteome</keyword>
<reference evidence="1" key="1">
    <citation type="submission" date="2021-06" db="EMBL/GenBank/DDBJ databases">
        <authorList>
            <person name="Kallberg Y."/>
            <person name="Tangrot J."/>
            <person name="Rosling A."/>
        </authorList>
    </citation>
    <scope>NUCLEOTIDE SEQUENCE</scope>
    <source>
        <strain evidence="1">FL130A</strain>
    </source>
</reference>
<dbReference type="AlphaFoldDB" id="A0A9N8ZRB6"/>
<accession>A0A9N8ZRB6</accession>
<dbReference type="Proteomes" id="UP000789508">
    <property type="component" value="Unassembled WGS sequence"/>
</dbReference>
<sequence>MAQSQQYSVNLLDKGLIISEIHYVKQTNCQKPGFICTNGSKSSNVKSSPSTATCTLYQSMFGVKTEYSILLILGINNKDLIQKLTKDISFVSLFLKVDKHTIVISSIGYSSLKNYYGVGTGYISTIMTKISGQQ</sequence>
<dbReference type="EMBL" id="CAJVPS010000712">
    <property type="protein sequence ID" value="CAG8504512.1"/>
    <property type="molecule type" value="Genomic_DNA"/>
</dbReference>
<gene>
    <name evidence="1" type="ORF">ALEPTO_LOCUS3655</name>
</gene>
<name>A0A9N8ZRB6_9GLOM</name>
<comment type="caution">
    <text evidence="1">The sequence shown here is derived from an EMBL/GenBank/DDBJ whole genome shotgun (WGS) entry which is preliminary data.</text>
</comment>
<evidence type="ECO:0000313" key="1">
    <source>
        <dbReference type="EMBL" id="CAG8504512.1"/>
    </source>
</evidence>